<dbReference type="InterPro" id="IPR013785">
    <property type="entry name" value="Aldolase_TIM"/>
</dbReference>
<evidence type="ECO:0000259" key="2">
    <source>
        <dbReference type="Pfam" id="PF01645"/>
    </source>
</evidence>
<evidence type="ECO:0000313" key="3">
    <source>
        <dbReference type="EMBL" id="OGL52141.1"/>
    </source>
</evidence>
<comment type="caution">
    <text evidence="3">The sequence shown here is derived from an EMBL/GenBank/DDBJ whole genome shotgun (WGS) entry which is preliminary data.</text>
</comment>
<evidence type="ECO:0000256" key="1">
    <source>
        <dbReference type="ARBA" id="ARBA00009716"/>
    </source>
</evidence>
<accession>A0A1F7SEJ6</accession>
<name>A0A1F7SEJ6_9BACT</name>
<dbReference type="EMBL" id="MGDI01000033">
    <property type="protein sequence ID" value="OGL52141.1"/>
    <property type="molecule type" value="Genomic_DNA"/>
</dbReference>
<proteinExistence type="inferred from homology"/>
<protein>
    <submittedName>
        <fullName evidence="3">Glutamate synthase</fullName>
    </submittedName>
</protein>
<dbReference type="SUPFAM" id="SSF51395">
    <property type="entry name" value="FMN-linked oxidoreductases"/>
    <property type="match status" value="1"/>
</dbReference>
<evidence type="ECO:0000313" key="4">
    <source>
        <dbReference type="Proteomes" id="UP000178082"/>
    </source>
</evidence>
<sequence>MTNLRRPNANEATGTFNRSRNVVPMSGICTACHDGCTGGCEIFMASFRGRELIYPGPFGVITAGADKNYPVDYSHLNIQGYAVGAKGLPKGVKPSPDTAIFPKVDTETEYGQKKKIKMRLPVFTGALGSTEIARKNWEHFAVGAAISGITLVCGENVCGVDPELELDKKGKVKKSPEMDRRIETYKQFHRGYGEILVQMNVEDTRFGVAEYVLKKHHLDTIELKWGQGAKCIGGEIKVKTIERALELKKRGYIVIPDPSHHDVQKAYEEREIREFERHSRLGFVTKDSFLKEVKRLRNLGFKRITLKTGAYSSVELAMALRYGAEAKLDLITIDGAPGGTGMSPWPMMNEWGIPTIYLQALAYEFCEKLTKKRIMVPDIAIAGGFSTEDGVFKAIAMGSPYVKAVCMGRALMIPGMVGKNIENWLKENNLPKTVSKYGTTIEEIFECYEELREDFGKDIKNIPLGAVSVYTFSQKIKVGLQQLMAGSRNFRLSTISRNDLMSLTEEASKVTGIPYVMDAYREEAERILEK</sequence>
<dbReference type="Pfam" id="PF01645">
    <property type="entry name" value="Glu_synthase"/>
    <property type="match status" value="1"/>
</dbReference>
<dbReference type="InterPro" id="IPR002932">
    <property type="entry name" value="Glu_synthdom"/>
</dbReference>
<organism evidence="3 4">
    <name type="scientific">Candidatus Schekmanbacteria bacterium RIFCSPLOWO2_12_FULL_38_15</name>
    <dbReference type="NCBI Taxonomy" id="1817883"/>
    <lineage>
        <taxon>Bacteria</taxon>
        <taxon>Candidatus Schekmaniibacteriota</taxon>
    </lineage>
</organism>
<dbReference type="CDD" id="cd02808">
    <property type="entry name" value="GltS_FMN"/>
    <property type="match status" value="1"/>
</dbReference>
<dbReference type="AlphaFoldDB" id="A0A1F7SEJ6"/>
<comment type="similarity">
    <text evidence="1">Belongs to the glutamate synthase family.</text>
</comment>
<dbReference type="GO" id="GO:0006537">
    <property type="term" value="P:glutamate biosynthetic process"/>
    <property type="evidence" value="ECO:0007669"/>
    <property type="project" value="InterPro"/>
</dbReference>
<dbReference type="Proteomes" id="UP000178082">
    <property type="component" value="Unassembled WGS sequence"/>
</dbReference>
<reference evidence="3 4" key="1">
    <citation type="journal article" date="2016" name="Nat. Commun.">
        <title>Thousands of microbial genomes shed light on interconnected biogeochemical processes in an aquifer system.</title>
        <authorList>
            <person name="Anantharaman K."/>
            <person name="Brown C.T."/>
            <person name="Hug L.A."/>
            <person name="Sharon I."/>
            <person name="Castelle C.J."/>
            <person name="Probst A.J."/>
            <person name="Thomas B.C."/>
            <person name="Singh A."/>
            <person name="Wilkins M.J."/>
            <person name="Karaoz U."/>
            <person name="Brodie E.L."/>
            <person name="Williams K.H."/>
            <person name="Hubbard S.S."/>
            <person name="Banfield J.F."/>
        </authorList>
    </citation>
    <scope>NUCLEOTIDE SEQUENCE [LARGE SCALE GENOMIC DNA]</scope>
</reference>
<feature type="domain" description="Glutamate synthase" evidence="2">
    <location>
        <begin position="113"/>
        <end position="413"/>
    </location>
</feature>
<dbReference type="Gene3D" id="3.20.20.70">
    <property type="entry name" value="Aldolase class I"/>
    <property type="match status" value="1"/>
</dbReference>
<dbReference type="GO" id="GO:0015930">
    <property type="term" value="F:glutamate synthase activity"/>
    <property type="evidence" value="ECO:0007669"/>
    <property type="project" value="InterPro"/>
</dbReference>
<dbReference type="STRING" id="1817883.A3G31_06905"/>
<gene>
    <name evidence="3" type="ORF">A3G31_06905</name>
</gene>